<sequence length="227" mass="25759">MRYMYVFTVYILFSSVSSSLLAAVTAEKTPNDVYFEVQLLADDLRALRRQNKIRTPWPRIKIESGREPRHVFQKVLEVLGEINSYRLNIVKTGGITVLRFPGRDITPNKVFSVVVRLRQELALLLAKRKNSRIKKKSSIQGNKTSNHVYAALSEVSIAIEETLGLRGVTPSEVYTRSLQVIRLVQFLRRSQSLPQDVPIPALTQGNFPKLLVITVLLPVVVMMMNVI</sequence>
<protein>
    <submittedName>
        <fullName evidence="1">Uncharacterized protein</fullName>
    </submittedName>
</protein>
<gene>
    <name evidence="1" type="ORF">MNBD_GAMMA23-1174</name>
</gene>
<dbReference type="AlphaFoldDB" id="A0A3B0ZMU3"/>
<reference evidence="1" key="1">
    <citation type="submission" date="2018-06" db="EMBL/GenBank/DDBJ databases">
        <authorList>
            <person name="Zhirakovskaya E."/>
        </authorList>
    </citation>
    <scope>NUCLEOTIDE SEQUENCE</scope>
</reference>
<organism evidence="1">
    <name type="scientific">hydrothermal vent metagenome</name>
    <dbReference type="NCBI Taxonomy" id="652676"/>
    <lineage>
        <taxon>unclassified sequences</taxon>
        <taxon>metagenomes</taxon>
        <taxon>ecological metagenomes</taxon>
    </lineage>
</organism>
<proteinExistence type="predicted"/>
<dbReference type="EMBL" id="UOFT01000040">
    <property type="protein sequence ID" value="VAW94758.1"/>
    <property type="molecule type" value="Genomic_DNA"/>
</dbReference>
<name>A0A3B0ZMU3_9ZZZZ</name>
<accession>A0A3B0ZMU3</accession>
<evidence type="ECO:0000313" key="1">
    <source>
        <dbReference type="EMBL" id="VAW94758.1"/>
    </source>
</evidence>